<evidence type="ECO:0000259" key="2">
    <source>
        <dbReference type="Pfam" id="PF18803"/>
    </source>
</evidence>
<dbReference type="Pfam" id="PF18803">
    <property type="entry name" value="CxC2"/>
    <property type="match status" value="1"/>
</dbReference>
<sequence length="1057" mass="119216">MSPKRRVPSGFDWTNDDTSGGIDDTARSTFIRHTDITLEMAGGASSRTQFIATPVSPEKRPAVGTAHGVDNDDDNMPALGDAVPDNDDEDEGDADDTMDPQARTPADNPTVKWLPERDDFLLQMLRLDGRGDWIRETECPHCHQGSPPVMRCKDCHGETMLCAACMVSTHHINPTHRIERWNGSHFERTTLKDLGLRIQLGHGAGEHCVNPVRPAGDDFVVIDCNGVHAVGLDYCGCTSAAKETIQLLRARLYPTSVQAPKTAATFNVLEFFHLLTFDSKASVFEFYHTLTRRTDNTGTFNTPDRYDEYLRMMRQWRNLKMCKRAGRGHDPEGIAATKEGDCAVLCPACPQPGKNLPQDWQNAPENVQFIFEQLLAADANFRMVRRKVSSEAADPTLSPGLSYFCEMSKYREHLAKYGDQKETHSTCVKHHAVGDANTSRFANLAASGIGTIDCTRHMMKRPNSVGELQKGERYANMDYLFFSSVSRQGFVRLVMSYDIVCQWSVYLWTRMLDMPGYLQIDREGKDFIFLIPKFHLPAHVERCHTSFSFNLTRGVGRTDGEAPERGWSNINPLSASAKQMGPASFRETIDDHFGRLLLRKIKEAVEARDEHIEEFYAFSDTVLAANVIEWTSAVEAWEMDNAQPNPFVATIRRTTQNDVRLSLAQLDAEDLQQENAAPVHEEITPGIFIASGLDLEAHQVRLKADAKALDASATSLQLSKIQERKNALNRKIKAWTDTQQLYMPEVTVIRAREHRTVADSAKDTQAYDIPLHLPSALPLRVPTSVKLVDYEFRLRFAQADEALEELRQQLRLRSHMWFFKDKNVRGQSSNTRSRNLLNRIQKKIDASGLRYTCAVGAVASLAQRTGAVGWDTQLKELKAEDIWAFTDETEDQEAARKKMKNKKKQKHLQGLGEGKKKLSWIWVSSGVAGDGSDKGLQEALRIQWCRSRARAMRWSEEVLLVREEMRRVLTFFCWHADWWAEQAKCRSDLSPEDREGISAYANKQANIRRSMAACFDYIWRAGWAGISEGAGSNNELLDLGPNSTSFITNYPSSAFFI</sequence>
<dbReference type="STRING" id="436010.A0A166P6X2"/>
<dbReference type="InterPro" id="IPR041457">
    <property type="entry name" value="CxC2_KDZ-assoc"/>
</dbReference>
<evidence type="ECO:0000256" key="1">
    <source>
        <dbReference type="SAM" id="MobiDB-lite"/>
    </source>
</evidence>
<dbReference type="InterPro" id="IPR040521">
    <property type="entry name" value="KDZ"/>
</dbReference>
<dbReference type="PANTHER" id="PTHR33096:SF1">
    <property type="entry name" value="CXC1-LIKE CYSTEINE CLUSTER ASSOCIATED WITH KDZ TRANSPOSASES DOMAIN-CONTAINING PROTEIN"/>
    <property type="match status" value="1"/>
</dbReference>
<dbReference type="EMBL" id="KV417518">
    <property type="protein sequence ID" value="KZP25779.1"/>
    <property type="molecule type" value="Genomic_DNA"/>
</dbReference>
<feature type="compositionally biased region" description="Acidic residues" evidence="1">
    <location>
        <begin position="84"/>
        <end position="98"/>
    </location>
</feature>
<keyword evidence="4" id="KW-1185">Reference proteome</keyword>
<accession>A0A166P6X2</accession>
<reference evidence="3 4" key="1">
    <citation type="journal article" date="2016" name="Mol. Biol. Evol.">
        <title>Comparative Genomics of Early-Diverging Mushroom-Forming Fungi Provides Insights into the Origins of Lignocellulose Decay Capabilities.</title>
        <authorList>
            <person name="Nagy L.G."/>
            <person name="Riley R."/>
            <person name="Tritt A."/>
            <person name="Adam C."/>
            <person name="Daum C."/>
            <person name="Floudas D."/>
            <person name="Sun H."/>
            <person name="Yadav J.S."/>
            <person name="Pangilinan J."/>
            <person name="Larsson K.H."/>
            <person name="Matsuura K."/>
            <person name="Barry K."/>
            <person name="Labutti K."/>
            <person name="Kuo R."/>
            <person name="Ohm R.A."/>
            <person name="Bhattacharya S.S."/>
            <person name="Shirouzu T."/>
            <person name="Yoshinaga Y."/>
            <person name="Martin F.M."/>
            <person name="Grigoriev I.V."/>
            <person name="Hibbett D.S."/>
        </authorList>
    </citation>
    <scope>NUCLEOTIDE SEQUENCE [LARGE SCALE GENOMIC DNA]</scope>
    <source>
        <strain evidence="3 4">CBS 109695</strain>
    </source>
</reference>
<evidence type="ECO:0000313" key="4">
    <source>
        <dbReference type="Proteomes" id="UP000076532"/>
    </source>
</evidence>
<feature type="region of interest" description="Disordered" evidence="1">
    <location>
        <begin position="51"/>
        <end position="112"/>
    </location>
</feature>
<dbReference type="PANTHER" id="PTHR33096">
    <property type="entry name" value="CXC2 DOMAIN-CONTAINING PROTEIN"/>
    <property type="match status" value="1"/>
</dbReference>
<gene>
    <name evidence="3" type="ORF">FIBSPDRAFT_909391</name>
</gene>
<dbReference type="OrthoDB" id="3257768at2759"/>
<feature type="region of interest" description="Disordered" evidence="1">
    <location>
        <begin position="1"/>
        <end position="26"/>
    </location>
</feature>
<dbReference type="Pfam" id="PF18758">
    <property type="entry name" value="KDZ"/>
    <property type="match status" value="1"/>
</dbReference>
<dbReference type="Proteomes" id="UP000076532">
    <property type="component" value="Unassembled WGS sequence"/>
</dbReference>
<protein>
    <recommendedName>
        <fullName evidence="2">CxC2-like cysteine cluster KDZ transposase-associated domain-containing protein</fullName>
    </recommendedName>
</protein>
<proteinExistence type="predicted"/>
<organism evidence="3 4">
    <name type="scientific">Athelia psychrophila</name>
    <dbReference type="NCBI Taxonomy" id="1759441"/>
    <lineage>
        <taxon>Eukaryota</taxon>
        <taxon>Fungi</taxon>
        <taxon>Dikarya</taxon>
        <taxon>Basidiomycota</taxon>
        <taxon>Agaricomycotina</taxon>
        <taxon>Agaricomycetes</taxon>
        <taxon>Agaricomycetidae</taxon>
        <taxon>Atheliales</taxon>
        <taxon>Atheliaceae</taxon>
        <taxon>Athelia</taxon>
    </lineage>
</organism>
<feature type="domain" description="CxC2-like cysteine cluster KDZ transposase-associated" evidence="2">
    <location>
        <begin position="191"/>
        <end position="298"/>
    </location>
</feature>
<dbReference type="AlphaFoldDB" id="A0A166P6X2"/>
<evidence type="ECO:0000313" key="3">
    <source>
        <dbReference type="EMBL" id="KZP25779.1"/>
    </source>
</evidence>
<name>A0A166P6X2_9AGAM</name>